<dbReference type="Proteomes" id="UP000054018">
    <property type="component" value="Unassembled WGS sequence"/>
</dbReference>
<dbReference type="InterPro" id="IPR049233">
    <property type="entry name" value="DUF6830"/>
</dbReference>
<evidence type="ECO:0000313" key="2">
    <source>
        <dbReference type="EMBL" id="KIK23308.1"/>
    </source>
</evidence>
<protein>
    <submittedName>
        <fullName evidence="2">Unplaced genomic scaffold scaffold_43, whole genome shotgun sequence</fullName>
    </submittedName>
</protein>
<accession>A0A0C9ZUF6</accession>
<dbReference type="EMBL" id="KN833727">
    <property type="protein sequence ID" value="KIK23308.1"/>
    <property type="molecule type" value="Genomic_DNA"/>
</dbReference>
<proteinExistence type="predicted"/>
<dbReference type="AlphaFoldDB" id="A0A0C9ZUF6"/>
<dbReference type="OrthoDB" id="3232986at2759"/>
<dbReference type="HOGENOM" id="CLU_1938981_0_0_1"/>
<evidence type="ECO:0000313" key="3">
    <source>
        <dbReference type="Proteomes" id="UP000054018"/>
    </source>
</evidence>
<gene>
    <name evidence="2" type="ORF">PISMIDRAFT_649327</name>
</gene>
<reference evidence="3" key="2">
    <citation type="submission" date="2015-01" db="EMBL/GenBank/DDBJ databases">
        <title>Evolutionary Origins and Diversification of the Mycorrhizal Mutualists.</title>
        <authorList>
            <consortium name="DOE Joint Genome Institute"/>
            <consortium name="Mycorrhizal Genomics Consortium"/>
            <person name="Kohler A."/>
            <person name="Kuo A."/>
            <person name="Nagy L.G."/>
            <person name="Floudas D."/>
            <person name="Copeland A."/>
            <person name="Barry K.W."/>
            <person name="Cichocki N."/>
            <person name="Veneault-Fourrey C."/>
            <person name="LaButti K."/>
            <person name="Lindquist E.A."/>
            <person name="Lipzen A."/>
            <person name="Lundell T."/>
            <person name="Morin E."/>
            <person name="Murat C."/>
            <person name="Riley R."/>
            <person name="Ohm R."/>
            <person name="Sun H."/>
            <person name="Tunlid A."/>
            <person name="Henrissat B."/>
            <person name="Grigoriev I.V."/>
            <person name="Hibbett D.S."/>
            <person name="Martin F."/>
        </authorList>
    </citation>
    <scope>NUCLEOTIDE SEQUENCE [LARGE SCALE GENOMIC DNA]</scope>
    <source>
        <strain evidence="3">441</strain>
    </source>
</reference>
<reference evidence="2 3" key="1">
    <citation type="submission" date="2014-04" db="EMBL/GenBank/DDBJ databases">
        <authorList>
            <consortium name="DOE Joint Genome Institute"/>
            <person name="Kuo A."/>
            <person name="Kohler A."/>
            <person name="Costa M.D."/>
            <person name="Nagy L.G."/>
            <person name="Floudas D."/>
            <person name="Copeland A."/>
            <person name="Barry K.W."/>
            <person name="Cichocki N."/>
            <person name="Veneault-Fourrey C."/>
            <person name="LaButti K."/>
            <person name="Lindquist E.A."/>
            <person name="Lipzen A."/>
            <person name="Lundell T."/>
            <person name="Morin E."/>
            <person name="Murat C."/>
            <person name="Sun H."/>
            <person name="Tunlid A."/>
            <person name="Henrissat B."/>
            <person name="Grigoriev I.V."/>
            <person name="Hibbett D.S."/>
            <person name="Martin F."/>
            <person name="Nordberg H.P."/>
            <person name="Cantor M.N."/>
            <person name="Hua S.X."/>
        </authorList>
    </citation>
    <scope>NUCLEOTIDE SEQUENCE [LARGE SCALE GENOMIC DNA]</scope>
    <source>
        <strain evidence="2 3">441</strain>
    </source>
</reference>
<dbReference type="Pfam" id="PF20722">
    <property type="entry name" value="DUF6830"/>
    <property type="match status" value="1"/>
</dbReference>
<evidence type="ECO:0000259" key="1">
    <source>
        <dbReference type="Pfam" id="PF20722"/>
    </source>
</evidence>
<organism evidence="2 3">
    <name type="scientific">Pisolithus microcarpus 441</name>
    <dbReference type="NCBI Taxonomy" id="765257"/>
    <lineage>
        <taxon>Eukaryota</taxon>
        <taxon>Fungi</taxon>
        <taxon>Dikarya</taxon>
        <taxon>Basidiomycota</taxon>
        <taxon>Agaricomycotina</taxon>
        <taxon>Agaricomycetes</taxon>
        <taxon>Agaricomycetidae</taxon>
        <taxon>Boletales</taxon>
        <taxon>Sclerodermatineae</taxon>
        <taxon>Pisolithaceae</taxon>
        <taxon>Pisolithus</taxon>
    </lineage>
</organism>
<sequence>MFSSGNTALCISHNPSIKCISIGEATKLFDIPDLQGALADYLGCEGAYVQNFHSFGQQQCSLPDAHLPFNDLQIWYKVHLQQKSYHDSNSLKLVFMINAWPPIIHGNMATMMQQFCRWICTTSGLTVVPH</sequence>
<feature type="domain" description="DUF6830" evidence="1">
    <location>
        <begin position="1"/>
        <end position="103"/>
    </location>
</feature>
<name>A0A0C9ZUF6_9AGAM</name>
<keyword evidence="3" id="KW-1185">Reference proteome</keyword>